<comment type="caution">
    <text evidence="2">The sequence shown here is derived from an EMBL/GenBank/DDBJ whole genome shotgun (WGS) entry which is preliminary data.</text>
</comment>
<feature type="region of interest" description="Disordered" evidence="1">
    <location>
        <begin position="128"/>
        <end position="239"/>
    </location>
</feature>
<dbReference type="EMBL" id="JAEFCI010011617">
    <property type="protein sequence ID" value="KAG5456512.1"/>
    <property type="molecule type" value="Genomic_DNA"/>
</dbReference>
<feature type="compositionally biased region" description="Basic and acidic residues" evidence="1">
    <location>
        <begin position="61"/>
        <end position="74"/>
    </location>
</feature>
<protein>
    <submittedName>
        <fullName evidence="2">Uncharacterized protein</fullName>
    </submittedName>
</protein>
<reference evidence="2 3" key="1">
    <citation type="journal article" name="Sci. Rep.">
        <title>Genome-scale phylogenetic analyses confirm Olpidium as the closest living zoosporic fungus to the non-flagellated, terrestrial fungi.</title>
        <authorList>
            <person name="Chang Y."/>
            <person name="Rochon D."/>
            <person name="Sekimoto S."/>
            <person name="Wang Y."/>
            <person name="Chovatia M."/>
            <person name="Sandor L."/>
            <person name="Salamov A."/>
            <person name="Grigoriev I.V."/>
            <person name="Stajich J.E."/>
            <person name="Spatafora J.W."/>
        </authorList>
    </citation>
    <scope>NUCLEOTIDE SEQUENCE [LARGE SCALE GENOMIC DNA]</scope>
    <source>
        <strain evidence="2">S191</strain>
    </source>
</reference>
<feature type="region of interest" description="Disordered" evidence="1">
    <location>
        <begin position="42"/>
        <end position="74"/>
    </location>
</feature>
<evidence type="ECO:0000313" key="2">
    <source>
        <dbReference type="EMBL" id="KAG5456512.1"/>
    </source>
</evidence>
<dbReference type="Proteomes" id="UP000673691">
    <property type="component" value="Unassembled WGS sequence"/>
</dbReference>
<gene>
    <name evidence="2" type="ORF">BJ554DRAFT_3727</name>
</gene>
<sequence length="239" mass="25690">MLGVRQLLSEDDEEVCADIEEGRRVLGTARMLEERRVETGRLNTGAPGASQFGPRPVIGNRDWRGEGSECDGRSVPIREDLVDPEIIITVRRPSSLDDPDVTSAQSPWTVKRLFSMFWGNRSASSWRQLPEDERFGPTAGGDDRRPFPADSATRASSGSNEVGERLVLGSGSQSLAGIDGELAHTRTAARIGSTPRPTSAAGNPAQRPDSRASGRVFGRSPARGGAARKQPPEDIFGAL</sequence>
<organism evidence="2 3">
    <name type="scientific">Olpidium bornovanus</name>
    <dbReference type="NCBI Taxonomy" id="278681"/>
    <lineage>
        <taxon>Eukaryota</taxon>
        <taxon>Fungi</taxon>
        <taxon>Fungi incertae sedis</taxon>
        <taxon>Olpidiomycota</taxon>
        <taxon>Olpidiomycotina</taxon>
        <taxon>Olpidiomycetes</taxon>
        <taxon>Olpidiales</taxon>
        <taxon>Olpidiaceae</taxon>
        <taxon>Olpidium</taxon>
    </lineage>
</organism>
<feature type="compositionally biased region" description="Basic and acidic residues" evidence="1">
    <location>
        <begin position="129"/>
        <end position="147"/>
    </location>
</feature>
<dbReference type="AlphaFoldDB" id="A0A8H7ZP64"/>
<evidence type="ECO:0000256" key="1">
    <source>
        <dbReference type="SAM" id="MobiDB-lite"/>
    </source>
</evidence>
<evidence type="ECO:0000313" key="3">
    <source>
        <dbReference type="Proteomes" id="UP000673691"/>
    </source>
</evidence>
<keyword evidence="3" id="KW-1185">Reference proteome</keyword>
<accession>A0A8H7ZP64</accession>
<proteinExistence type="predicted"/>
<name>A0A8H7ZP64_9FUNG</name>